<keyword evidence="3" id="KW-1185">Reference proteome</keyword>
<feature type="signal peptide" evidence="1">
    <location>
        <begin position="1"/>
        <end position="18"/>
    </location>
</feature>
<dbReference type="RefSeq" id="XP_007295726.1">
    <property type="nucleotide sequence ID" value="XM_007295664.1"/>
</dbReference>
<dbReference type="eggNOG" id="ENOG502SPRR">
    <property type="taxonomic scope" value="Eukaryota"/>
</dbReference>
<dbReference type="EMBL" id="JH921447">
    <property type="protein sequence ID" value="EKD14160.1"/>
    <property type="molecule type" value="Genomic_DNA"/>
</dbReference>
<dbReference type="GeneID" id="18763772"/>
<dbReference type="HOGENOM" id="CLU_084275_0_0_1"/>
<evidence type="ECO:0000313" key="2">
    <source>
        <dbReference type="EMBL" id="EKD14160.1"/>
    </source>
</evidence>
<reference evidence="2 3" key="1">
    <citation type="journal article" date="2012" name="BMC Genomics">
        <title>Sequencing the genome of Marssonina brunnea reveals fungus-poplar co-evolution.</title>
        <authorList>
            <person name="Zhu S."/>
            <person name="Cao Y.-Z."/>
            <person name="Jiang C."/>
            <person name="Tan B.-Y."/>
            <person name="Wang Z."/>
            <person name="Feng S."/>
            <person name="Zhang L."/>
            <person name="Su X.-H."/>
            <person name="Brejova B."/>
            <person name="Vinar T."/>
            <person name="Xu M."/>
            <person name="Wang M.-X."/>
            <person name="Zhang S.-G."/>
            <person name="Huang M.-R."/>
            <person name="Wu R."/>
            <person name="Zhou Y."/>
        </authorList>
    </citation>
    <scope>NUCLEOTIDE SEQUENCE [LARGE SCALE GENOMIC DNA]</scope>
    <source>
        <strain evidence="2 3">MB_m1</strain>
    </source>
</reference>
<dbReference type="Proteomes" id="UP000006753">
    <property type="component" value="Unassembled WGS sequence"/>
</dbReference>
<sequence length="249" mass="26633">MLTSSLLSILMVAGLVIASPVTHKVKRTLAHDEVIVYGQGKASVIKRAEFDDYLAQKDLLAAPDALPADILAKRYEGNTTESHQIPVSPGCTEHVVFTPGPVLRFIGPDVPMSSVLRAEYADAFLAVSEGYSIANTFGATGTLETSLLIKGLSIALTVSFTKTWTTSYSSEFRFIVPEGIYAGVVSNPVTTRYTGSVDVGCIGAQRRESWQADTYTDKGYGGLAWVEGIIGICTSTTYPVHKCIGEGTL</sequence>
<proteinExistence type="predicted"/>
<name>K1WAA3_MARBU</name>
<accession>K1WAA3</accession>
<evidence type="ECO:0000256" key="1">
    <source>
        <dbReference type="SAM" id="SignalP"/>
    </source>
</evidence>
<feature type="chain" id="PRO_5003852743" description="Celp0028 effector like protein" evidence="1">
    <location>
        <begin position="19"/>
        <end position="249"/>
    </location>
</feature>
<organism evidence="2 3">
    <name type="scientific">Marssonina brunnea f. sp. multigermtubi (strain MB_m1)</name>
    <name type="common">Marssonina leaf spot fungus</name>
    <dbReference type="NCBI Taxonomy" id="1072389"/>
    <lineage>
        <taxon>Eukaryota</taxon>
        <taxon>Fungi</taxon>
        <taxon>Dikarya</taxon>
        <taxon>Ascomycota</taxon>
        <taxon>Pezizomycotina</taxon>
        <taxon>Leotiomycetes</taxon>
        <taxon>Helotiales</taxon>
        <taxon>Drepanopezizaceae</taxon>
        <taxon>Drepanopeziza</taxon>
    </lineage>
</organism>
<protein>
    <recommendedName>
        <fullName evidence="4">Celp0028 effector like protein</fullName>
    </recommendedName>
</protein>
<dbReference type="OrthoDB" id="4831122at2759"/>
<dbReference type="OMA" id="PVPYCSG"/>
<dbReference type="KEGG" id="mbe:MBM_07837"/>
<evidence type="ECO:0008006" key="4">
    <source>
        <dbReference type="Google" id="ProtNLM"/>
    </source>
</evidence>
<dbReference type="InParanoid" id="K1WAA3"/>
<dbReference type="AlphaFoldDB" id="K1WAA3"/>
<keyword evidence="1" id="KW-0732">Signal</keyword>
<gene>
    <name evidence="2" type="ORF">MBM_07837</name>
</gene>
<evidence type="ECO:0000313" key="3">
    <source>
        <dbReference type="Proteomes" id="UP000006753"/>
    </source>
</evidence>